<dbReference type="PANTHER" id="PTHR39515:SF2">
    <property type="entry name" value="HTH-TYPE TRANSCRIPTIONAL REGULATOR RV0880"/>
    <property type="match status" value="1"/>
</dbReference>
<dbReference type="RefSeq" id="WP_330150195.1">
    <property type="nucleotide sequence ID" value="NZ_JAUZMZ010000003.1"/>
</dbReference>
<dbReference type="InterPro" id="IPR036388">
    <property type="entry name" value="WH-like_DNA-bd_sf"/>
</dbReference>
<feature type="region of interest" description="Disordered" evidence="4">
    <location>
        <begin position="1"/>
        <end position="22"/>
    </location>
</feature>
<comment type="caution">
    <text evidence="6">The sequence shown here is derived from an EMBL/GenBank/DDBJ whole genome shotgun (WGS) entry which is preliminary data.</text>
</comment>
<evidence type="ECO:0000256" key="4">
    <source>
        <dbReference type="SAM" id="MobiDB-lite"/>
    </source>
</evidence>
<proteinExistence type="predicted"/>
<keyword evidence="2" id="KW-0238">DNA-binding</keyword>
<dbReference type="EMBL" id="JAUZMZ010000003">
    <property type="protein sequence ID" value="MEE2030718.1"/>
    <property type="molecule type" value="Genomic_DNA"/>
</dbReference>
<protein>
    <submittedName>
        <fullName evidence="6">MarR family transcriptional regulator</fullName>
    </submittedName>
</protein>
<dbReference type="Proteomes" id="UP001331936">
    <property type="component" value="Unassembled WGS sequence"/>
</dbReference>
<accession>A0ABU7JL05</accession>
<evidence type="ECO:0000256" key="3">
    <source>
        <dbReference type="ARBA" id="ARBA00023163"/>
    </source>
</evidence>
<organism evidence="6 7">
    <name type="scientific">Rhodococcus chondri</name>
    <dbReference type="NCBI Taxonomy" id="3065941"/>
    <lineage>
        <taxon>Bacteria</taxon>
        <taxon>Bacillati</taxon>
        <taxon>Actinomycetota</taxon>
        <taxon>Actinomycetes</taxon>
        <taxon>Mycobacteriales</taxon>
        <taxon>Nocardiaceae</taxon>
        <taxon>Rhodococcus</taxon>
    </lineage>
</organism>
<dbReference type="InterPro" id="IPR023187">
    <property type="entry name" value="Tscrpt_reg_MarR-type_CS"/>
</dbReference>
<evidence type="ECO:0000256" key="1">
    <source>
        <dbReference type="ARBA" id="ARBA00023015"/>
    </source>
</evidence>
<dbReference type="InterPro" id="IPR052526">
    <property type="entry name" value="HTH-type_Bedaq_tolerance"/>
</dbReference>
<dbReference type="PROSITE" id="PS50995">
    <property type="entry name" value="HTH_MARR_2"/>
    <property type="match status" value="1"/>
</dbReference>
<dbReference type="Gene3D" id="1.10.10.10">
    <property type="entry name" value="Winged helix-like DNA-binding domain superfamily/Winged helix DNA-binding domain"/>
    <property type="match status" value="1"/>
</dbReference>
<keyword evidence="7" id="KW-1185">Reference proteome</keyword>
<dbReference type="InterPro" id="IPR000835">
    <property type="entry name" value="HTH_MarR-typ"/>
</dbReference>
<evidence type="ECO:0000313" key="7">
    <source>
        <dbReference type="Proteomes" id="UP001331936"/>
    </source>
</evidence>
<dbReference type="InterPro" id="IPR036390">
    <property type="entry name" value="WH_DNA-bd_sf"/>
</dbReference>
<dbReference type="Pfam" id="PF01047">
    <property type="entry name" value="MarR"/>
    <property type="match status" value="1"/>
</dbReference>
<dbReference type="SMART" id="SM00347">
    <property type="entry name" value="HTH_MARR"/>
    <property type="match status" value="1"/>
</dbReference>
<sequence length="138" mass="14632">MALGRIARSVGRPAGDGGPTRSQASLLATVARHETVGVRELAEYENLNPTMCSRMLGKLEDDGLVTRSPDADDKRVILAHITAAGARVAADLRARRTALFAEHLAELDVPDVDALHDALPALEALADRMACGGKTPRL</sequence>
<dbReference type="SUPFAM" id="SSF46785">
    <property type="entry name" value="Winged helix' DNA-binding domain"/>
    <property type="match status" value="1"/>
</dbReference>
<evidence type="ECO:0000259" key="5">
    <source>
        <dbReference type="PROSITE" id="PS50995"/>
    </source>
</evidence>
<evidence type="ECO:0000256" key="2">
    <source>
        <dbReference type="ARBA" id="ARBA00023125"/>
    </source>
</evidence>
<evidence type="ECO:0000313" key="6">
    <source>
        <dbReference type="EMBL" id="MEE2030718.1"/>
    </source>
</evidence>
<dbReference type="PROSITE" id="PS01117">
    <property type="entry name" value="HTH_MARR_1"/>
    <property type="match status" value="1"/>
</dbReference>
<reference evidence="6 7" key="1">
    <citation type="submission" date="2023-08" db="EMBL/GenBank/DDBJ databases">
        <authorList>
            <person name="Girao M."/>
            <person name="Carvalho M.F."/>
        </authorList>
    </citation>
    <scope>NUCLEOTIDE SEQUENCE [LARGE SCALE GENOMIC DNA]</scope>
    <source>
        <strain evidence="6 7">CC-R104</strain>
    </source>
</reference>
<keyword evidence="1" id="KW-0805">Transcription regulation</keyword>
<feature type="domain" description="HTH marR-type" evidence="5">
    <location>
        <begin position="1"/>
        <end position="124"/>
    </location>
</feature>
<name>A0ABU7JL05_9NOCA</name>
<dbReference type="PANTHER" id="PTHR39515">
    <property type="entry name" value="CONSERVED PROTEIN"/>
    <property type="match status" value="1"/>
</dbReference>
<keyword evidence="3" id="KW-0804">Transcription</keyword>
<gene>
    <name evidence="6" type="ORF">Q8814_01070</name>
</gene>